<keyword evidence="2" id="KW-1185">Reference proteome</keyword>
<evidence type="ECO:0000313" key="2">
    <source>
        <dbReference type="Proteomes" id="UP001152798"/>
    </source>
</evidence>
<dbReference type="AlphaFoldDB" id="A0A9P0MV46"/>
<proteinExistence type="predicted"/>
<name>A0A9P0MV46_NEZVI</name>
<reference evidence="1" key="1">
    <citation type="submission" date="2022-01" db="EMBL/GenBank/DDBJ databases">
        <authorList>
            <person name="King R."/>
        </authorList>
    </citation>
    <scope>NUCLEOTIDE SEQUENCE</scope>
</reference>
<sequence>MTLSRARASGIDVRARSAQVGPHSSTLSEKVIASVPIPVGHLPGKLGLMEFQLALYKRLPGRTAITFSPIERGFFPGQFEKKYDKEDVFETI</sequence>
<dbReference type="Proteomes" id="UP001152798">
    <property type="component" value="Chromosome 5"/>
</dbReference>
<organism evidence="1 2">
    <name type="scientific">Nezara viridula</name>
    <name type="common">Southern green stink bug</name>
    <name type="synonym">Cimex viridulus</name>
    <dbReference type="NCBI Taxonomy" id="85310"/>
    <lineage>
        <taxon>Eukaryota</taxon>
        <taxon>Metazoa</taxon>
        <taxon>Ecdysozoa</taxon>
        <taxon>Arthropoda</taxon>
        <taxon>Hexapoda</taxon>
        <taxon>Insecta</taxon>
        <taxon>Pterygota</taxon>
        <taxon>Neoptera</taxon>
        <taxon>Paraneoptera</taxon>
        <taxon>Hemiptera</taxon>
        <taxon>Heteroptera</taxon>
        <taxon>Panheteroptera</taxon>
        <taxon>Pentatomomorpha</taxon>
        <taxon>Pentatomoidea</taxon>
        <taxon>Pentatomidae</taxon>
        <taxon>Pentatominae</taxon>
        <taxon>Nezara</taxon>
    </lineage>
</organism>
<gene>
    <name evidence="1" type="ORF">NEZAVI_LOCUS12230</name>
</gene>
<evidence type="ECO:0000313" key="1">
    <source>
        <dbReference type="EMBL" id="CAH1403647.1"/>
    </source>
</evidence>
<accession>A0A9P0MV46</accession>
<dbReference type="EMBL" id="OV725081">
    <property type="protein sequence ID" value="CAH1403647.1"/>
    <property type="molecule type" value="Genomic_DNA"/>
</dbReference>
<protein>
    <submittedName>
        <fullName evidence="1">Uncharacterized protein</fullName>
    </submittedName>
</protein>